<comment type="caution">
    <text evidence="1">The sequence shown here is derived from an EMBL/GenBank/DDBJ whole genome shotgun (WGS) entry which is preliminary data.</text>
</comment>
<proteinExistence type="predicted"/>
<organism evidence="1">
    <name type="scientific">marine sediment metagenome</name>
    <dbReference type="NCBI Taxonomy" id="412755"/>
    <lineage>
        <taxon>unclassified sequences</taxon>
        <taxon>metagenomes</taxon>
        <taxon>ecological metagenomes</taxon>
    </lineage>
</organism>
<accession>X1E782</accession>
<evidence type="ECO:0000313" key="1">
    <source>
        <dbReference type="EMBL" id="GAH13024.1"/>
    </source>
</evidence>
<gene>
    <name evidence="1" type="ORF">S01H4_58194</name>
</gene>
<protein>
    <submittedName>
        <fullName evidence="1">Uncharacterized protein</fullName>
    </submittedName>
</protein>
<feature type="non-terminal residue" evidence="1">
    <location>
        <position position="98"/>
    </location>
</feature>
<name>X1E782_9ZZZZ</name>
<reference evidence="1" key="1">
    <citation type="journal article" date="2014" name="Front. Microbiol.">
        <title>High frequency of phylogenetically diverse reductive dehalogenase-homologous genes in deep subseafloor sedimentary metagenomes.</title>
        <authorList>
            <person name="Kawai M."/>
            <person name="Futagami T."/>
            <person name="Toyoda A."/>
            <person name="Takaki Y."/>
            <person name="Nishi S."/>
            <person name="Hori S."/>
            <person name="Arai W."/>
            <person name="Tsubouchi T."/>
            <person name="Morono Y."/>
            <person name="Uchiyama I."/>
            <person name="Ito T."/>
            <person name="Fujiyama A."/>
            <person name="Inagaki F."/>
            <person name="Takami H."/>
        </authorList>
    </citation>
    <scope>NUCLEOTIDE SEQUENCE</scope>
    <source>
        <strain evidence="1">Expedition CK06-06</strain>
    </source>
</reference>
<dbReference type="AlphaFoldDB" id="X1E782"/>
<sequence length="98" mass="11385">MEKQRLEYIRKNGRKNGRKKGVLWCGVDPNDAKSVIMGFTLCHSIDRYDYPGGDRDSGFGIKLAQIRSEKFRFHTDYFVQKTFTEGDLNGNNELMQFV</sequence>
<dbReference type="EMBL" id="BART01033965">
    <property type="protein sequence ID" value="GAH13024.1"/>
    <property type="molecule type" value="Genomic_DNA"/>
</dbReference>